<comment type="subcellular location">
    <subcellularLocation>
        <location evidence="1">Membrane</location>
    </subcellularLocation>
</comment>
<comment type="caution">
    <text evidence="7">The sequence shown here is derived from an EMBL/GenBank/DDBJ whole genome shotgun (WGS) entry which is preliminary data.</text>
</comment>
<dbReference type="InterPro" id="IPR009695">
    <property type="entry name" value="Diacylglyc_glucosyltr_N"/>
</dbReference>
<dbReference type="GO" id="GO:0016020">
    <property type="term" value="C:membrane"/>
    <property type="evidence" value="ECO:0007669"/>
    <property type="project" value="UniProtKB-SubCell"/>
</dbReference>
<name>A0A3M8BYD2_9BACL</name>
<comment type="similarity">
    <text evidence="2">Belongs to the glycosyltransferase 28 family.</text>
</comment>
<evidence type="ECO:0000256" key="3">
    <source>
        <dbReference type="ARBA" id="ARBA00022676"/>
    </source>
</evidence>
<dbReference type="OrthoDB" id="9815663at2"/>
<gene>
    <name evidence="7" type="ORF">EDM52_21105</name>
</gene>
<sequence>MNKRFLLVTEEWAGSGHKMAAVALEEALRERQEVESVRIVGGLETASPVLRELSRFFYVNMLRYGQPVWQRIYEQERVWGAALKKPVGWWLSGRLTEAILNEEKPDVVIATHAYCLSALAEAKQRVRHPYHLVSIPTDYHVNRFWVHPQIDTYIVAHEQVAQRLTHKYGVEQSRIHGYGIPIRRAFSTNTGVDKGMGKELLGLSPNVFTVLISGGEGGYGQMDLVVKQLTKSPLPLQIVVVTGTNQSLHNRLKDTFQRTSSAHRIEIRGYERDMWKWIIAADVYVTKPGGMSCAEALALRTPLIVYQPLPGQERHNTAFLLKHQAGIWADTPEQIANFVEQLRESHNWQRMAASIEQIRRPQSTQEAVEYLLRL</sequence>
<dbReference type="GO" id="GO:0009247">
    <property type="term" value="P:glycolipid biosynthetic process"/>
    <property type="evidence" value="ECO:0007669"/>
    <property type="project" value="InterPro"/>
</dbReference>
<evidence type="ECO:0000313" key="7">
    <source>
        <dbReference type="EMBL" id="RNB68354.1"/>
    </source>
</evidence>
<feature type="domain" description="Glycosyl transferase family 28 C-terminal" evidence="5">
    <location>
        <begin position="224"/>
        <end position="344"/>
    </location>
</feature>
<dbReference type="PANTHER" id="PTHR43025:SF3">
    <property type="entry name" value="MONOGALACTOSYLDIACYLGLYCEROL SYNTHASE 1, CHLOROPLASTIC"/>
    <property type="match status" value="1"/>
</dbReference>
<accession>A0A3M8BYD2</accession>
<evidence type="ECO:0000259" key="5">
    <source>
        <dbReference type="Pfam" id="PF04101"/>
    </source>
</evidence>
<reference evidence="7 8" key="1">
    <citation type="submission" date="2018-10" db="EMBL/GenBank/DDBJ databases">
        <title>Phylogenomics of Brevibacillus.</title>
        <authorList>
            <person name="Dunlap C."/>
        </authorList>
    </citation>
    <scope>NUCLEOTIDE SEQUENCE [LARGE SCALE GENOMIC DNA]</scope>
    <source>
        <strain evidence="7 8">JCM 12215</strain>
    </source>
</reference>
<dbReference type="Pfam" id="PF04101">
    <property type="entry name" value="Glyco_tran_28_C"/>
    <property type="match status" value="1"/>
</dbReference>
<dbReference type="EMBL" id="RHHR01000045">
    <property type="protein sequence ID" value="RNB68354.1"/>
    <property type="molecule type" value="Genomic_DNA"/>
</dbReference>
<dbReference type="Proteomes" id="UP000282028">
    <property type="component" value="Unassembled WGS sequence"/>
</dbReference>
<dbReference type="GO" id="GO:0016758">
    <property type="term" value="F:hexosyltransferase activity"/>
    <property type="evidence" value="ECO:0007669"/>
    <property type="project" value="InterPro"/>
</dbReference>
<dbReference type="RefSeq" id="WP_122910924.1">
    <property type="nucleotide sequence ID" value="NZ_CBCSBE010000019.1"/>
</dbReference>
<dbReference type="InterPro" id="IPR007235">
    <property type="entry name" value="Glyco_trans_28_C"/>
</dbReference>
<proteinExistence type="inferred from homology"/>
<organism evidence="7 8">
    <name type="scientific">Brevibacillus invocatus</name>
    <dbReference type="NCBI Taxonomy" id="173959"/>
    <lineage>
        <taxon>Bacteria</taxon>
        <taxon>Bacillati</taxon>
        <taxon>Bacillota</taxon>
        <taxon>Bacilli</taxon>
        <taxon>Bacillales</taxon>
        <taxon>Paenibacillaceae</taxon>
        <taxon>Brevibacillus</taxon>
    </lineage>
</organism>
<evidence type="ECO:0000259" key="6">
    <source>
        <dbReference type="Pfam" id="PF06925"/>
    </source>
</evidence>
<feature type="domain" description="Diacylglycerol glucosyltransferase N-terminal" evidence="6">
    <location>
        <begin position="17"/>
        <end position="182"/>
    </location>
</feature>
<evidence type="ECO:0000256" key="4">
    <source>
        <dbReference type="ARBA" id="ARBA00022679"/>
    </source>
</evidence>
<dbReference type="SUPFAM" id="SSF53756">
    <property type="entry name" value="UDP-Glycosyltransferase/glycogen phosphorylase"/>
    <property type="match status" value="1"/>
</dbReference>
<dbReference type="InterPro" id="IPR050519">
    <property type="entry name" value="Glycosyltransf_28_UgtP"/>
</dbReference>
<evidence type="ECO:0000256" key="1">
    <source>
        <dbReference type="ARBA" id="ARBA00004370"/>
    </source>
</evidence>
<evidence type="ECO:0000313" key="8">
    <source>
        <dbReference type="Proteomes" id="UP000282028"/>
    </source>
</evidence>
<dbReference type="Pfam" id="PF06925">
    <property type="entry name" value="MGDG_synth"/>
    <property type="match status" value="1"/>
</dbReference>
<dbReference type="PANTHER" id="PTHR43025">
    <property type="entry name" value="MONOGALACTOSYLDIACYLGLYCEROL SYNTHASE"/>
    <property type="match status" value="1"/>
</dbReference>
<keyword evidence="3" id="KW-0328">Glycosyltransferase</keyword>
<dbReference type="Gene3D" id="3.40.50.2000">
    <property type="entry name" value="Glycogen Phosphorylase B"/>
    <property type="match status" value="1"/>
</dbReference>
<keyword evidence="8" id="KW-1185">Reference proteome</keyword>
<keyword evidence="4 7" id="KW-0808">Transferase</keyword>
<evidence type="ECO:0000256" key="2">
    <source>
        <dbReference type="ARBA" id="ARBA00006962"/>
    </source>
</evidence>
<dbReference type="AlphaFoldDB" id="A0A3M8BYD2"/>
<protein>
    <submittedName>
        <fullName evidence="7">Glycosyl transferase</fullName>
    </submittedName>
</protein>